<dbReference type="PANTHER" id="PTHR23501:SF43">
    <property type="entry name" value="MULTIDRUG TRANSPORTER, PUTATIVE (AFU_ORTHOLOGUE AFUA_6G03040)-RELATED"/>
    <property type="match status" value="1"/>
</dbReference>
<dbReference type="PANTHER" id="PTHR23501">
    <property type="entry name" value="MAJOR FACILITATOR SUPERFAMILY"/>
    <property type="match status" value="1"/>
</dbReference>
<evidence type="ECO:0000259" key="7">
    <source>
        <dbReference type="PROSITE" id="PS50850"/>
    </source>
</evidence>
<keyword evidence="9" id="KW-1185">Reference proteome</keyword>
<feature type="transmembrane region" description="Helical" evidence="6">
    <location>
        <begin position="55"/>
        <end position="79"/>
    </location>
</feature>
<feature type="transmembrane region" description="Helical" evidence="6">
    <location>
        <begin position="146"/>
        <end position="167"/>
    </location>
</feature>
<organism evidence="8 9">
    <name type="scientific">Paraphaeosphaeria sporulosa</name>
    <dbReference type="NCBI Taxonomy" id="1460663"/>
    <lineage>
        <taxon>Eukaryota</taxon>
        <taxon>Fungi</taxon>
        <taxon>Dikarya</taxon>
        <taxon>Ascomycota</taxon>
        <taxon>Pezizomycotina</taxon>
        <taxon>Dothideomycetes</taxon>
        <taxon>Pleosporomycetidae</taxon>
        <taxon>Pleosporales</taxon>
        <taxon>Massarineae</taxon>
        <taxon>Didymosphaeriaceae</taxon>
        <taxon>Paraphaeosphaeria</taxon>
    </lineage>
</organism>
<comment type="subcellular location">
    <subcellularLocation>
        <location evidence="1">Membrane</location>
        <topology evidence="1">Multi-pass membrane protein</topology>
    </subcellularLocation>
</comment>
<dbReference type="Pfam" id="PF07690">
    <property type="entry name" value="MFS_1"/>
    <property type="match status" value="1"/>
</dbReference>
<keyword evidence="2 6" id="KW-0812">Transmembrane</keyword>
<dbReference type="PROSITE" id="PS00216">
    <property type="entry name" value="SUGAR_TRANSPORT_1"/>
    <property type="match status" value="1"/>
</dbReference>
<feature type="region of interest" description="Disordered" evidence="5">
    <location>
        <begin position="558"/>
        <end position="585"/>
    </location>
</feature>
<dbReference type="GeneID" id="28759748"/>
<dbReference type="InterPro" id="IPR005829">
    <property type="entry name" value="Sugar_transporter_CS"/>
</dbReference>
<gene>
    <name evidence="8" type="ORF">CC84DRAFT_1139860</name>
</gene>
<feature type="transmembrane region" description="Helical" evidence="6">
    <location>
        <begin position="176"/>
        <end position="197"/>
    </location>
</feature>
<evidence type="ECO:0000313" key="8">
    <source>
        <dbReference type="EMBL" id="OAG10954.1"/>
    </source>
</evidence>
<feature type="transmembrane region" description="Helical" evidence="6">
    <location>
        <begin position="91"/>
        <end position="108"/>
    </location>
</feature>
<dbReference type="PRINTS" id="PR01036">
    <property type="entry name" value="TCRTETB"/>
</dbReference>
<dbReference type="GO" id="GO:0022857">
    <property type="term" value="F:transmembrane transporter activity"/>
    <property type="evidence" value="ECO:0007669"/>
    <property type="project" value="InterPro"/>
</dbReference>
<keyword evidence="3 6" id="KW-1133">Transmembrane helix</keyword>
<reference evidence="8 9" key="1">
    <citation type="submission" date="2016-05" db="EMBL/GenBank/DDBJ databases">
        <title>Comparative analysis of secretome profiles of manganese(II)-oxidizing ascomycete fungi.</title>
        <authorList>
            <consortium name="DOE Joint Genome Institute"/>
            <person name="Zeiner C.A."/>
            <person name="Purvine S.O."/>
            <person name="Zink E.M."/>
            <person name="Wu S."/>
            <person name="Pasa-Tolic L."/>
            <person name="Chaput D.L."/>
            <person name="Haridas S."/>
            <person name="Grigoriev I.V."/>
            <person name="Santelli C.M."/>
            <person name="Hansel C.M."/>
        </authorList>
    </citation>
    <scope>NUCLEOTIDE SEQUENCE [LARGE SCALE GENOMIC DNA]</scope>
    <source>
        <strain evidence="8 9">AP3s5-JAC2a</strain>
    </source>
</reference>
<evidence type="ECO:0000256" key="5">
    <source>
        <dbReference type="SAM" id="MobiDB-lite"/>
    </source>
</evidence>
<dbReference type="GO" id="GO:0005886">
    <property type="term" value="C:plasma membrane"/>
    <property type="evidence" value="ECO:0007669"/>
    <property type="project" value="TreeGrafter"/>
</dbReference>
<dbReference type="OrthoDB" id="440553at2759"/>
<dbReference type="InterPro" id="IPR036259">
    <property type="entry name" value="MFS_trans_sf"/>
</dbReference>
<feature type="transmembrane region" description="Helical" evidence="6">
    <location>
        <begin position="326"/>
        <end position="347"/>
    </location>
</feature>
<feature type="compositionally biased region" description="Basic and acidic residues" evidence="5">
    <location>
        <begin position="558"/>
        <end position="569"/>
    </location>
</feature>
<dbReference type="AlphaFoldDB" id="A0A177CTV5"/>
<dbReference type="PROSITE" id="PS50850">
    <property type="entry name" value="MFS"/>
    <property type="match status" value="1"/>
</dbReference>
<feature type="transmembrane region" description="Helical" evidence="6">
    <location>
        <begin position="425"/>
        <end position="450"/>
    </location>
</feature>
<feature type="transmembrane region" description="Helical" evidence="6">
    <location>
        <begin position="209"/>
        <end position="229"/>
    </location>
</feature>
<feature type="compositionally biased region" description="Basic and acidic residues" evidence="5">
    <location>
        <begin position="1"/>
        <end position="16"/>
    </location>
</feature>
<feature type="transmembrane region" description="Helical" evidence="6">
    <location>
        <begin position="283"/>
        <end position="305"/>
    </location>
</feature>
<dbReference type="Gene3D" id="1.20.1720.10">
    <property type="entry name" value="Multidrug resistance protein D"/>
    <property type="match status" value="1"/>
</dbReference>
<feature type="transmembrane region" description="Helical" evidence="6">
    <location>
        <begin position="367"/>
        <end position="385"/>
    </location>
</feature>
<feature type="domain" description="Major facilitator superfamily (MFS) profile" evidence="7">
    <location>
        <begin position="56"/>
        <end position="553"/>
    </location>
</feature>
<dbReference type="InterPro" id="IPR011701">
    <property type="entry name" value="MFS"/>
</dbReference>
<evidence type="ECO:0000313" key="9">
    <source>
        <dbReference type="Proteomes" id="UP000077069"/>
    </source>
</evidence>
<feature type="transmembrane region" description="Helical" evidence="6">
    <location>
        <begin position="392"/>
        <end position="413"/>
    </location>
</feature>
<dbReference type="EMBL" id="KV441549">
    <property type="protein sequence ID" value="OAG10954.1"/>
    <property type="molecule type" value="Genomic_DNA"/>
</dbReference>
<evidence type="ECO:0000256" key="4">
    <source>
        <dbReference type="ARBA" id="ARBA00023136"/>
    </source>
</evidence>
<keyword evidence="4 6" id="KW-0472">Membrane</keyword>
<sequence length="585" mass="62268">MEVPKMDAKPGERDAENATVIADANAKPPDAKPSQQILEGSDPERMTLSGVKLNLLTLSLCLSLFLSLLDSTIVSTALVKITSALGGFERGSWVVNSYLLTYTGFLIITAKLSDIFGRRAMVAAGLGIFIVSSIACALARTLTQLIVFRAFQGIGGGAMYTMTFVILPEMCTPDQYTLYSTIISCVATMSSLFGPIFGGLISQKTDWRWIFWLNVPTGALCIALLYLAIPSRFPYAHQSEAPQISRGALKKIDSLGALLMLSATTLFLTALEQSGTGTPWTAALVLAPLLTSVALYAALLLWSKAQATRTTAQEPLLPWHILTNRFCLGLFAQAFWMATIMFSLTVALPQRFQVVDRASALSAGYRLLPVTLVDPLGAALSAYLLSNMRVPAFWLLLVGNAVQTLGVGLLVLPSANLLAFPASRYGFEAIVGFGLGFTSAATVLATVLYFEPRDISVGMGGVGQFRSLGGAIGVAVSVNILNSHTAAGLSGKLTAEQMAAIKGSAEAVGGFPAEVQRVVREAYARGWGWQAVALTGFGGMGVVMLGLMVERKMRRLEKAKGEGGEKAEGGQELEGLEGAEERRQK</sequence>
<evidence type="ECO:0000256" key="3">
    <source>
        <dbReference type="ARBA" id="ARBA00022989"/>
    </source>
</evidence>
<name>A0A177CTV5_9PLEO</name>
<feature type="transmembrane region" description="Helical" evidence="6">
    <location>
        <begin position="462"/>
        <end position="481"/>
    </location>
</feature>
<dbReference type="RefSeq" id="XP_018041319.1">
    <property type="nucleotide sequence ID" value="XM_018176262.1"/>
</dbReference>
<dbReference type="Proteomes" id="UP000077069">
    <property type="component" value="Unassembled WGS sequence"/>
</dbReference>
<evidence type="ECO:0000256" key="6">
    <source>
        <dbReference type="SAM" id="Phobius"/>
    </source>
</evidence>
<dbReference type="SUPFAM" id="SSF103473">
    <property type="entry name" value="MFS general substrate transporter"/>
    <property type="match status" value="1"/>
</dbReference>
<evidence type="ECO:0000256" key="1">
    <source>
        <dbReference type="ARBA" id="ARBA00004141"/>
    </source>
</evidence>
<feature type="transmembrane region" description="Helical" evidence="6">
    <location>
        <begin position="120"/>
        <end position="140"/>
    </location>
</feature>
<evidence type="ECO:0000256" key="2">
    <source>
        <dbReference type="ARBA" id="ARBA00022692"/>
    </source>
</evidence>
<accession>A0A177CTV5</accession>
<protein>
    <submittedName>
        <fullName evidence="8">MFS general substrate transporter</fullName>
    </submittedName>
</protein>
<feature type="region of interest" description="Disordered" evidence="5">
    <location>
        <begin position="1"/>
        <end position="37"/>
    </location>
</feature>
<dbReference type="InterPro" id="IPR020846">
    <property type="entry name" value="MFS_dom"/>
</dbReference>
<proteinExistence type="predicted"/>
<dbReference type="InParanoid" id="A0A177CTV5"/>
<feature type="transmembrane region" description="Helical" evidence="6">
    <location>
        <begin position="527"/>
        <end position="549"/>
    </location>
</feature>